<geneLocation type="plasmid" evidence="2">
    <name>sym pNGR234b</name>
</geneLocation>
<evidence type="ECO:0000313" key="2">
    <source>
        <dbReference type="Proteomes" id="UP000001054"/>
    </source>
</evidence>
<dbReference type="Proteomes" id="UP000001054">
    <property type="component" value="Plasmid pNGR234b"/>
</dbReference>
<sequence>MVRQHLPRVLASRISLTEDDRVRLGEELANLELARLAGPLPPALATEVVARRPLWLASILGAPRRLPLSDGLFDLVIFDEPFALVAGQDLLADKLARSVEKTLADLRRPGRGRPLAKFGRILEQTLDELRGEGTNPELLLDIYAGGEAVDADA</sequence>
<accession>C3KLU5</accession>
<proteinExistence type="predicted"/>
<protein>
    <submittedName>
        <fullName evidence="1">Uncharacterized protein</fullName>
    </submittedName>
</protein>
<dbReference type="OrthoDB" id="5523400at2"/>
<dbReference type="HOGENOM" id="CLU_1711802_0_0_5"/>
<keyword evidence="2" id="KW-1185">Reference proteome</keyword>
<dbReference type="KEGG" id="rhi:NGR_b19340"/>
<evidence type="ECO:0000313" key="1">
    <source>
        <dbReference type="EMBL" id="ACP23381.1"/>
    </source>
</evidence>
<organism evidence="1 2">
    <name type="scientific">Sinorhizobium fredii (strain NBRC 101917 / NGR234)</name>
    <dbReference type="NCBI Taxonomy" id="394"/>
    <lineage>
        <taxon>Bacteria</taxon>
        <taxon>Pseudomonadati</taxon>
        <taxon>Pseudomonadota</taxon>
        <taxon>Alphaproteobacteria</taxon>
        <taxon>Hyphomicrobiales</taxon>
        <taxon>Rhizobiaceae</taxon>
        <taxon>Sinorhizobium/Ensifer group</taxon>
        <taxon>Sinorhizobium</taxon>
    </lineage>
</organism>
<dbReference type="PATRIC" id="fig|394.7.peg.2349"/>
<reference evidence="2" key="1">
    <citation type="journal article" date="2004" name="J. Bacteriol.">
        <title>An evolutionary hot spot: the pNGR234b replicon of Rhizobium sp. strain NGR234.</title>
        <authorList>
            <person name="Streit W.R."/>
            <person name="Schmitz R.A."/>
            <person name="Perret X."/>
            <person name="Staehelin C."/>
            <person name="Deakin W.J."/>
            <person name="Raasch C."/>
            <person name="Liesegang H."/>
            <person name="Broughton W.J."/>
        </authorList>
    </citation>
    <scope>NUCLEOTIDE SEQUENCE [LARGE SCALE GENOMIC DNA]</scope>
    <source>
        <strain evidence="2">NBRC 101917 / NGR234</strain>
    </source>
</reference>
<name>C3KLU5_SINFN</name>
<gene>
    <name evidence="1" type="ordered locus">NGR_b19340</name>
</gene>
<reference evidence="1 2" key="2">
    <citation type="journal article" date="2009" name="Appl. Environ. Microbiol.">
        <title>Rhizobium sp. strain NGR234 possesses a remarkable number of secretion systems.</title>
        <authorList>
            <person name="Schmeisser C."/>
            <person name="Liesegang H."/>
            <person name="Krysciak D."/>
            <person name="Bakkou N."/>
            <person name="Le Quere A."/>
            <person name="Wollherr A."/>
            <person name="Heinemeyer I."/>
            <person name="Morgenstern B."/>
            <person name="Pommerening-Roeser A."/>
            <person name="Flores M."/>
            <person name="Palacios R."/>
            <person name="Brenner S."/>
            <person name="Gottschalk G."/>
            <person name="Schmitz R.A."/>
            <person name="Broughton W.J."/>
            <person name="Perret X."/>
            <person name="Strittmatter A.W."/>
            <person name="Streit W.R."/>
        </authorList>
    </citation>
    <scope>NUCLEOTIDE SEQUENCE [LARGE SCALE GENOMIC DNA]</scope>
    <source>
        <strain evidence="2">NBRC 101917 / NGR234</strain>
    </source>
</reference>
<dbReference type="RefSeq" id="WP_015888002.1">
    <property type="nucleotide sequence ID" value="NC_012586.1"/>
</dbReference>
<dbReference type="AlphaFoldDB" id="C3KLU5"/>
<keyword evidence="1" id="KW-0614">Plasmid</keyword>
<dbReference type="EMBL" id="CP000874">
    <property type="protein sequence ID" value="ACP23381.1"/>
    <property type="molecule type" value="Genomic_DNA"/>
</dbReference>